<evidence type="ECO:0000256" key="12">
    <source>
        <dbReference type="PROSITE-ProRule" id="PRU00094"/>
    </source>
</evidence>
<evidence type="ECO:0000259" key="17">
    <source>
        <dbReference type="PROSITE" id="PS51320"/>
    </source>
</evidence>
<dbReference type="InterPro" id="IPR000679">
    <property type="entry name" value="Znf_GATA"/>
</dbReference>
<dbReference type="EMBL" id="HBFA01024956">
    <property type="protein sequence ID" value="CAD8675441.1"/>
    <property type="molecule type" value="Transcribed_RNA"/>
</dbReference>
<evidence type="ECO:0000256" key="5">
    <source>
        <dbReference type="ARBA" id="ARBA00022771"/>
    </source>
</evidence>
<evidence type="ECO:0000256" key="2">
    <source>
        <dbReference type="ARBA" id="ARBA00004123"/>
    </source>
</evidence>
<dbReference type="GO" id="GO:0043565">
    <property type="term" value="F:sequence-specific DNA binding"/>
    <property type="evidence" value="ECO:0007669"/>
    <property type="project" value="InterPro"/>
</dbReference>
<name>A0A7S0WP61_9CHLO</name>
<dbReference type="GO" id="GO:0008270">
    <property type="term" value="F:zinc ion binding"/>
    <property type="evidence" value="ECO:0007669"/>
    <property type="project" value="UniProtKB-KW"/>
</dbReference>
<dbReference type="AlphaFoldDB" id="A0A7S0WP61"/>
<feature type="domain" description="GATA-type" evidence="15">
    <location>
        <begin position="211"/>
        <end position="268"/>
    </location>
</feature>
<evidence type="ECO:0000256" key="14">
    <source>
        <dbReference type="SAM" id="MobiDB-lite"/>
    </source>
</evidence>
<evidence type="ECO:0000256" key="10">
    <source>
        <dbReference type="ARBA" id="ARBA00023163"/>
    </source>
</evidence>
<dbReference type="CDD" id="cd00202">
    <property type="entry name" value="ZnF_GATA"/>
    <property type="match status" value="1"/>
</dbReference>
<feature type="region of interest" description="Disordered" evidence="14">
    <location>
        <begin position="179"/>
        <end position="198"/>
    </location>
</feature>
<evidence type="ECO:0000259" key="15">
    <source>
        <dbReference type="PROSITE" id="PS50114"/>
    </source>
</evidence>
<comment type="function">
    <text evidence="1">Transcriptional activator that specifically binds 5'-GATA-3' or 5'-GAT-3' motifs within gene promoters.</text>
</comment>
<feature type="compositionally biased region" description="Polar residues" evidence="14">
    <location>
        <begin position="74"/>
        <end position="86"/>
    </location>
</feature>
<keyword evidence="7" id="KW-0805">Transcription regulation</keyword>
<comment type="similarity">
    <text evidence="3">Belongs to the type IV zinc-finger family. Class C subfamily.</text>
</comment>
<reference evidence="18" key="1">
    <citation type="submission" date="2021-01" db="EMBL/GenBank/DDBJ databases">
        <authorList>
            <person name="Corre E."/>
            <person name="Pelletier E."/>
            <person name="Niang G."/>
            <person name="Scheremetjew M."/>
            <person name="Finn R."/>
            <person name="Kale V."/>
            <person name="Holt S."/>
            <person name="Cochrane G."/>
            <person name="Meng A."/>
            <person name="Brown T."/>
            <person name="Cohen L."/>
        </authorList>
    </citation>
    <scope>NUCLEOTIDE SEQUENCE</scope>
    <source>
        <strain evidence="18">CCMP722</strain>
    </source>
</reference>
<keyword evidence="5 12" id="KW-0863">Zinc-finger</keyword>
<dbReference type="PROSITE" id="PS00344">
    <property type="entry name" value="GATA_ZN_FINGER_1"/>
    <property type="match status" value="1"/>
</dbReference>
<evidence type="ECO:0000256" key="1">
    <source>
        <dbReference type="ARBA" id="ARBA00002206"/>
    </source>
</evidence>
<evidence type="ECO:0000256" key="11">
    <source>
        <dbReference type="ARBA" id="ARBA00023242"/>
    </source>
</evidence>
<keyword evidence="11 13" id="KW-0539">Nucleus</keyword>
<keyword evidence="8" id="KW-0238">DNA-binding</keyword>
<feature type="region of interest" description="Disordered" evidence="14">
    <location>
        <begin position="292"/>
        <end position="325"/>
    </location>
</feature>
<feature type="domain" description="Tify" evidence="17">
    <location>
        <begin position="85"/>
        <end position="120"/>
    </location>
</feature>
<feature type="domain" description="CCT" evidence="16">
    <location>
        <begin position="143"/>
        <end position="185"/>
    </location>
</feature>
<evidence type="ECO:0000256" key="9">
    <source>
        <dbReference type="ARBA" id="ARBA00023159"/>
    </source>
</evidence>
<evidence type="ECO:0000256" key="7">
    <source>
        <dbReference type="ARBA" id="ARBA00023015"/>
    </source>
</evidence>
<evidence type="ECO:0000256" key="3">
    <source>
        <dbReference type="ARBA" id="ARBA00007722"/>
    </source>
</evidence>
<sequence length="325" mass="34499">MELAVTEPVASQPGGVDSQHAYPGANQAQRAYMMAAVDWQQADSGTAARMQTGLVAQTDRSGTAGLTLPMESGATGSDSRLQTGSDPSLKSLTLSYQGDQWVFEAVHPEKFHAIMRILAGPRTAGGAGKHSHDLPARMPQSQRLRSLARFREKRKERRYDKRIRYTVRKEVAQKMNRNKGQFASARVSEGGLENGGGDGEEGYMNGGGMERTCKHCGAAEGTTPMMRRGPDGPRTLCNACGLMWANKKKLRDLTKAANSCRGGSTPGRGRAATAMAAAQAAQQMEAQGGYLSSLQAGSGNPELSLLPVSQEGTSLGDGNPDNKVG</sequence>
<dbReference type="SUPFAM" id="SSF57716">
    <property type="entry name" value="Glucocorticoid receptor-like (DNA-binding domain)"/>
    <property type="match status" value="1"/>
</dbReference>
<dbReference type="GO" id="GO:0005634">
    <property type="term" value="C:nucleus"/>
    <property type="evidence" value="ECO:0007669"/>
    <property type="project" value="UniProtKB-SubCell"/>
</dbReference>
<dbReference type="Gene3D" id="3.30.50.10">
    <property type="entry name" value="Erythroid Transcription Factor GATA-1, subunit A"/>
    <property type="match status" value="1"/>
</dbReference>
<feature type="region of interest" description="Disordered" evidence="14">
    <location>
        <begin position="58"/>
        <end position="86"/>
    </location>
</feature>
<evidence type="ECO:0000256" key="4">
    <source>
        <dbReference type="ARBA" id="ARBA00022723"/>
    </source>
</evidence>
<dbReference type="PROSITE" id="PS51017">
    <property type="entry name" value="CCT"/>
    <property type="match status" value="1"/>
</dbReference>
<evidence type="ECO:0008006" key="19">
    <source>
        <dbReference type="Google" id="ProtNLM"/>
    </source>
</evidence>
<proteinExistence type="inferred from homology"/>
<dbReference type="InterPro" id="IPR013088">
    <property type="entry name" value="Znf_NHR/GATA"/>
</dbReference>
<evidence type="ECO:0000259" key="16">
    <source>
        <dbReference type="PROSITE" id="PS51017"/>
    </source>
</evidence>
<dbReference type="GO" id="GO:0006355">
    <property type="term" value="P:regulation of DNA-templated transcription"/>
    <property type="evidence" value="ECO:0007669"/>
    <property type="project" value="InterPro"/>
</dbReference>
<dbReference type="InterPro" id="IPR010402">
    <property type="entry name" value="CCT_domain"/>
</dbReference>
<keyword evidence="10" id="KW-0804">Transcription</keyword>
<protein>
    <recommendedName>
        <fullName evidence="19">CCT domain-containing protein</fullName>
    </recommendedName>
</protein>
<keyword evidence="4" id="KW-0479">Metal-binding</keyword>
<dbReference type="PANTHER" id="PTHR46125">
    <property type="entry name" value="GATA TRANSCRIPTION FACTOR 28"/>
    <property type="match status" value="1"/>
</dbReference>
<dbReference type="PROSITE" id="PS51320">
    <property type="entry name" value="TIFY"/>
    <property type="match status" value="1"/>
</dbReference>
<keyword evidence="9" id="KW-0010">Activator</keyword>
<gene>
    <name evidence="18" type="ORF">POBO1169_LOCUS12701</name>
</gene>
<accession>A0A7S0WP61</accession>
<keyword evidence="6" id="KW-0862">Zinc</keyword>
<evidence type="ECO:0000256" key="6">
    <source>
        <dbReference type="ARBA" id="ARBA00022833"/>
    </source>
</evidence>
<organism evidence="18">
    <name type="scientific">Pyramimonas obovata</name>
    <dbReference type="NCBI Taxonomy" id="1411642"/>
    <lineage>
        <taxon>Eukaryota</taxon>
        <taxon>Viridiplantae</taxon>
        <taxon>Chlorophyta</taxon>
        <taxon>Pyramimonadophyceae</taxon>
        <taxon>Pyramimonadales</taxon>
        <taxon>Pyramimonadaceae</taxon>
        <taxon>Pyramimonas</taxon>
        <taxon>Pyramimonas incertae sedis</taxon>
    </lineage>
</organism>
<dbReference type="Pfam" id="PF06203">
    <property type="entry name" value="CCT"/>
    <property type="match status" value="1"/>
</dbReference>
<dbReference type="PROSITE" id="PS50114">
    <property type="entry name" value="GATA_ZN_FINGER_2"/>
    <property type="match status" value="1"/>
</dbReference>
<evidence type="ECO:0000256" key="8">
    <source>
        <dbReference type="ARBA" id="ARBA00023125"/>
    </source>
</evidence>
<dbReference type="PANTHER" id="PTHR46125:SF27">
    <property type="entry name" value="GATA TRANSCRIPTION FACTOR 28"/>
    <property type="match status" value="1"/>
</dbReference>
<dbReference type="SMART" id="SM00401">
    <property type="entry name" value="ZnF_GATA"/>
    <property type="match status" value="1"/>
</dbReference>
<dbReference type="Pfam" id="PF00320">
    <property type="entry name" value="GATA"/>
    <property type="match status" value="1"/>
</dbReference>
<evidence type="ECO:0000256" key="13">
    <source>
        <dbReference type="PROSITE-ProRule" id="PRU00357"/>
    </source>
</evidence>
<dbReference type="SMART" id="SM00979">
    <property type="entry name" value="TIFY"/>
    <property type="match status" value="1"/>
</dbReference>
<dbReference type="InterPro" id="IPR045280">
    <property type="entry name" value="TIFY-like"/>
</dbReference>
<evidence type="ECO:0000313" key="18">
    <source>
        <dbReference type="EMBL" id="CAD8675441.1"/>
    </source>
</evidence>
<comment type="subcellular location">
    <subcellularLocation>
        <location evidence="2 13">Nucleus</location>
    </subcellularLocation>
</comment>
<dbReference type="InterPro" id="IPR010399">
    <property type="entry name" value="Tify_dom"/>
</dbReference>